<proteinExistence type="predicted"/>
<keyword evidence="2" id="KW-1185">Reference proteome</keyword>
<feature type="non-terminal residue" evidence="1">
    <location>
        <position position="1"/>
    </location>
</feature>
<comment type="caution">
    <text evidence="1">The sequence shown here is derived from an EMBL/GenBank/DDBJ whole genome shotgun (WGS) entry which is preliminary data.</text>
</comment>
<evidence type="ECO:0000313" key="1">
    <source>
        <dbReference type="EMBL" id="KAH9311533.1"/>
    </source>
</evidence>
<dbReference type="Proteomes" id="UP000824469">
    <property type="component" value="Unassembled WGS sequence"/>
</dbReference>
<feature type="non-terminal residue" evidence="1">
    <location>
        <position position="50"/>
    </location>
</feature>
<reference evidence="1 2" key="1">
    <citation type="journal article" date="2021" name="Nat. Plants">
        <title>The Taxus genome provides insights into paclitaxel biosynthesis.</title>
        <authorList>
            <person name="Xiong X."/>
            <person name="Gou J."/>
            <person name="Liao Q."/>
            <person name="Li Y."/>
            <person name="Zhou Q."/>
            <person name="Bi G."/>
            <person name="Li C."/>
            <person name="Du R."/>
            <person name="Wang X."/>
            <person name="Sun T."/>
            <person name="Guo L."/>
            <person name="Liang H."/>
            <person name="Lu P."/>
            <person name="Wu Y."/>
            <person name="Zhang Z."/>
            <person name="Ro D.K."/>
            <person name="Shang Y."/>
            <person name="Huang S."/>
            <person name="Yan J."/>
        </authorList>
    </citation>
    <scope>NUCLEOTIDE SEQUENCE [LARGE SCALE GENOMIC DNA]</scope>
    <source>
        <strain evidence="1">Ta-2019</strain>
    </source>
</reference>
<protein>
    <submittedName>
        <fullName evidence="1">Uncharacterized protein</fullName>
    </submittedName>
</protein>
<name>A0AA38FYM7_TAXCH</name>
<dbReference type="AlphaFoldDB" id="A0AA38FYM7"/>
<dbReference type="EMBL" id="JAHRHJ020000006">
    <property type="protein sequence ID" value="KAH9311533.1"/>
    <property type="molecule type" value="Genomic_DNA"/>
</dbReference>
<evidence type="ECO:0000313" key="2">
    <source>
        <dbReference type="Proteomes" id="UP000824469"/>
    </source>
</evidence>
<accession>A0AA38FYM7</accession>
<sequence>REEKKEPCHRIDRSEVPGKSCLQKKKLGGIDLGSIESVGEDGDVSEWGGE</sequence>
<organism evidence="1 2">
    <name type="scientific">Taxus chinensis</name>
    <name type="common">Chinese yew</name>
    <name type="synonym">Taxus wallichiana var. chinensis</name>
    <dbReference type="NCBI Taxonomy" id="29808"/>
    <lineage>
        <taxon>Eukaryota</taxon>
        <taxon>Viridiplantae</taxon>
        <taxon>Streptophyta</taxon>
        <taxon>Embryophyta</taxon>
        <taxon>Tracheophyta</taxon>
        <taxon>Spermatophyta</taxon>
        <taxon>Pinopsida</taxon>
        <taxon>Pinidae</taxon>
        <taxon>Conifers II</taxon>
        <taxon>Cupressales</taxon>
        <taxon>Taxaceae</taxon>
        <taxon>Taxus</taxon>
    </lineage>
</organism>
<gene>
    <name evidence="1" type="ORF">KI387_026568</name>
</gene>